<evidence type="ECO:0000259" key="1">
    <source>
        <dbReference type="Pfam" id="PF00903"/>
    </source>
</evidence>
<evidence type="ECO:0000313" key="2">
    <source>
        <dbReference type="EMBL" id="RFU32154.1"/>
    </source>
</evidence>
<dbReference type="CDD" id="cd07267">
    <property type="entry name" value="THT_Oxygenase_N"/>
    <property type="match status" value="1"/>
</dbReference>
<dbReference type="InterPro" id="IPR004360">
    <property type="entry name" value="Glyas_Fos-R_dOase_dom"/>
</dbReference>
<keyword evidence="2" id="KW-0560">Oxidoreductase</keyword>
<dbReference type="SUPFAM" id="SSF54593">
    <property type="entry name" value="Glyoxalase/Bleomycin resistance protein/Dihydroxybiphenyl dioxygenase"/>
    <property type="match status" value="1"/>
</dbReference>
<dbReference type="InterPro" id="IPR029068">
    <property type="entry name" value="Glyas_Bleomycin-R_OHBP_Dase"/>
</dbReference>
<gene>
    <name evidence="2" type="ORF">B7463_g4143</name>
</gene>
<dbReference type="FunFam" id="3.10.180.10:FF:000039">
    <property type="entry name" value="Trihydroxytoluene oxygenase (AFU_orthologue AFUA_8G02470)"/>
    <property type="match status" value="1"/>
</dbReference>
<sequence>MPAADTDSRIRLLKTSHVSYQHADLEKAKKFFLDFGMTISEEKQSPTRIYFQGYGSEPYVYVAYASPDGSNKFLGAAYTVESREELERATLLPGASSIEKLDAPGGGEKVTVPDPIGFSIHLVWGQTEKEVTQPEINPDKRAKPGKEPNVAHAAFEVHDFDVQHLGHDYLQSKGYKLCWGLGRHVIGSQIFDYWFDTSGFIVEHYADGDMVNGDTPVQKSLATPAVLSVWGPKLPTTW</sequence>
<dbReference type="EC" id="1.14.13.9" evidence="2"/>
<feature type="domain" description="Glyoxalase/fosfomycin resistance/dioxygenase" evidence="1">
    <location>
        <begin position="16"/>
        <end position="203"/>
    </location>
</feature>
<keyword evidence="2" id="KW-0503">Monooxygenase</keyword>
<feature type="non-terminal residue" evidence="2">
    <location>
        <position position="1"/>
    </location>
</feature>
<dbReference type="GO" id="GO:0004502">
    <property type="term" value="F:kynurenine 3-monooxygenase activity"/>
    <property type="evidence" value="ECO:0007669"/>
    <property type="project" value="UniProtKB-EC"/>
</dbReference>
<dbReference type="GO" id="GO:0016174">
    <property type="term" value="F:NAD(P)H oxidase H2O2-forming activity"/>
    <property type="evidence" value="ECO:0007669"/>
    <property type="project" value="UniProtKB-EC"/>
</dbReference>
<protein>
    <submittedName>
        <fullName evidence="2">NAD(P)H oxidase (H(2)O(2)-forming)/Kynurenine 3-monooxygenase</fullName>
        <ecNumber evidence="2">1.14.13.9</ecNumber>
        <ecNumber evidence="2">1.6.3.1</ecNumber>
    </submittedName>
</protein>
<dbReference type="Proteomes" id="UP000258309">
    <property type="component" value="Unassembled WGS sequence"/>
</dbReference>
<accession>A0A3E2HFF2</accession>
<keyword evidence="3" id="KW-1185">Reference proteome</keyword>
<comment type="caution">
    <text evidence="2">The sequence shown here is derived from an EMBL/GenBank/DDBJ whole genome shotgun (WGS) entry which is preliminary data.</text>
</comment>
<dbReference type="Pfam" id="PF00903">
    <property type="entry name" value="Glyoxalase"/>
    <property type="match status" value="1"/>
</dbReference>
<reference evidence="2 3" key="1">
    <citation type="submission" date="2018-05" db="EMBL/GenBank/DDBJ databases">
        <title>Draft genome sequence of Scytalidium lignicola DSM 105466, a ubiquitous saprotrophic fungus.</title>
        <authorList>
            <person name="Buettner E."/>
            <person name="Gebauer A.M."/>
            <person name="Hofrichter M."/>
            <person name="Liers C."/>
            <person name="Kellner H."/>
        </authorList>
    </citation>
    <scope>NUCLEOTIDE SEQUENCE [LARGE SCALE GENOMIC DNA]</scope>
    <source>
        <strain evidence="2 3">DSM 105466</strain>
    </source>
</reference>
<evidence type="ECO:0000313" key="3">
    <source>
        <dbReference type="Proteomes" id="UP000258309"/>
    </source>
</evidence>
<dbReference type="EMBL" id="NCSJ02000060">
    <property type="protein sequence ID" value="RFU32154.1"/>
    <property type="molecule type" value="Genomic_DNA"/>
</dbReference>
<proteinExistence type="predicted"/>
<dbReference type="Gene3D" id="3.10.180.10">
    <property type="entry name" value="2,3-Dihydroxybiphenyl 1,2-Dioxygenase, domain 1"/>
    <property type="match status" value="2"/>
</dbReference>
<dbReference type="OMA" id="CFFHIDR"/>
<feature type="non-terminal residue" evidence="2">
    <location>
        <position position="238"/>
    </location>
</feature>
<organism evidence="2 3">
    <name type="scientific">Scytalidium lignicola</name>
    <name type="common">Hyphomycete</name>
    <dbReference type="NCBI Taxonomy" id="5539"/>
    <lineage>
        <taxon>Eukaryota</taxon>
        <taxon>Fungi</taxon>
        <taxon>Dikarya</taxon>
        <taxon>Ascomycota</taxon>
        <taxon>Pezizomycotina</taxon>
        <taxon>Leotiomycetes</taxon>
        <taxon>Leotiomycetes incertae sedis</taxon>
        <taxon>Scytalidium</taxon>
    </lineage>
</organism>
<dbReference type="AlphaFoldDB" id="A0A3E2HFF2"/>
<name>A0A3E2HFF2_SCYLI</name>
<dbReference type="OrthoDB" id="3360610at2759"/>
<dbReference type="EC" id="1.6.3.1" evidence="2"/>